<dbReference type="OrthoDB" id="5512568at2759"/>
<accession>A0A9W7Y940</accession>
<evidence type="ECO:0000313" key="1">
    <source>
        <dbReference type="EMBL" id="KAJ1732573.1"/>
    </source>
</evidence>
<protein>
    <submittedName>
        <fullName evidence="1">Uncharacterized protein</fullName>
    </submittedName>
</protein>
<keyword evidence="2" id="KW-1185">Reference proteome</keyword>
<name>A0A9W7Y940_9FUNG</name>
<gene>
    <name evidence="1" type="ORF">LPJ61_001978</name>
</gene>
<dbReference type="Proteomes" id="UP001143981">
    <property type="component" value="Unassembled WGS sequence"/>
</dbReference>
<evidence type="ECO:0000313" key="2">
    <source>
        <dbReference type="Proteomes" id="UP001143981"/>
    </source>
</evidence>
<dbReference type="EMBL" id="JANBOI010000213">
    <property type="protein sequence ID" value="KAJ1732573.1"/>
    <property type="molecule type" value="Genomic_DNA"/>
</dbReference>
<organism evidence="1 2">
    <name type="scientific">Coemansia biformis</name>
    <dbReference type="NCBI Taxonomy" id="1286918"/>
    <lineage>
        <taxon>Eukaryota</taxon>
        <taxon>Fungi</taxon>
        <taxon>Fungi incertae sedis</taxon>
        <taxon>Zoopagomycota</taxon>
        <taxon>Kickxellomycotina</taxon>
        <taxon>Kickxellomycetes</taxon>
        <taxon>Kickxellales</taxon>
        <taxon>Kickxellaceae</taxon>
        <taxon>Coemansia</taxon>
    </lineage>
</organism>
<comment type="caution">
    <text evidence="1">The sequence shown here is derived from an EMBL/GenBank/DDBJ whole genome shotgun (WGS) entry which is preliminary data.</text>
</comment>
<proteinExistence type="predicted"/>
<sequence length="141" mass="15569">MSASVVCAPRRSIVLTHRIETLQQANELLTQPNICLSRIRMTLAHLGVYWSVDKDTIFKISTGVPNTAIQGIEQMRSFFITLRSTAGLEKGMDRDVAVFLDRSRAWIQTNRIPDTPAISAGLLPATLTSIDMLMLAPADIT</sequence>
<dbReference type="AlphaFoldDB" id="A0A9W7Y940"/>
<reference evidence="1" key="1">
    <citation type="submission" date="2022-07" db="EMBL/GenBank/DDBJ databases">
        <title>Phylogenomic reconstructions and comparative analyses of Kickxellomycotina fungi.</title>
        <authorList>
            <person name="Reynolds N.K."/>
            <person name="Stajich J.E."/>
            <person name="Barry K."/>
            <person name="Grigoriev I.V."/>
            <person name="Crous P."/>
            <person name="Smith M.E."/>
        </authorList>
    </citation>
    <scope>NUCLEOTIDE SEQUENCE</scope>
    <source>
        <strain evidence="1">BCRC 34381</strain>
    </source>
</reference>